<reference evidence="2" key="1">
    <citation type="submission" date="2016-04" db="EMBL/GenBank/DDBJ databases">
        <authorList>
            <person name="Qiu Y."/>
            <person name="Sekiguchi Y."/>
        </authorList>
    </citation>
    <scope>NUCLEOTIDE SEQUENCE</scope>
    <source>
        <strain evidence="2">NM7</strain>
    </source>
</reference>
<keyword evidence="1" id="KW-0732">Signal</keyword>
<organism evidence="2 3">
    <name type="scientific">Paludibacter jiangxiensis</name>
    <dbReference type="NCBI Taxonomy" id="681398"/>
    <lineage>
        <taxon>Bacteria</taxon>
        <taxon>Pseudomonadati</taxon>
        <taxon>Bacteroidota</taxon>
        <taxon>Bacteroidia</taxon>
        <taxon>Bacteroidales</taxon>
        <taxon>Paludibacteraceae</taxon>
        <taxon>Paludibacter</taxon>
    </lineage>
</organism>
<feature type="chain" id="PRO_5007905295" description="Lipoprotein" evidence="1">
    <location>
        <begin position="21"/>
        <end position="179"/>
    </location>
</feature>
<evidence type="ECO:0000313" key="2">
    <source>
        <dbReference type="EMBL" id="GAT63688.1"/>
    </source>
</evidence>
<sequence>MRIKTINLLFLACLSVPLFSNCITPKAYCGDKVSATEMFEIKGEKDKVNIQGKSYLEAALLVKVDSQTVGSFYKGWPKAVKVKAGERIVEIRHYKGWDATLNNKPTVELQTGACKIIPDYHKHYLVKFQADKEKKYKIAFKTKDPQKDTAPEVLLTEEGSGKQIKCKVELIDQNSITQR</sequence>
<proteinExistence type="predicted"/>
<gene>
    <name evidence="2" type="ORF">PJIAN_4229</name>
</gene>
<name>A0A171AGF4_9BACT</name>
<evidence type="ECO:0008006" key="4">
    <source>
        <dbReference type="Google" id="ProtNLM"/>
    </source>
</evidence>
<evidence type="ECO:0000313" key="3">
    <source>
        <dbReference type="Proteomes" id="UP000076586"/>
    </source>
</evidence>
<dbReference type="AlphaFoldDB" id="A0A171AGF4"/>
<reference evidence="2" key="2">
    <citation type="journal article" date="2017" name="Genome Announc.">
        <title>Draft Genome Sequence of Paludibacter jiangxiensis NM7T, a Propionate-Producing Fermentative Bacterium.</title>
        <authorList>
            <person name="Qiu Y.-L."/>
            <person name="Tourlousse D.M."/>
            <person name="Matsuura N."/>
            <person name="Ohashi A."/>
            <person name="Sekiguchi Y."/>
        </authorList>
    </citation>
    <scope>NUCLEOTIDE SEQUENCE</scope>
    <source>
        <strain evidence="2">NM7</strain>
    </source>
</reference>
<keyword evidence="3" id="KW-1185">Reference proteome</keyword>
<dbReference type="Proteomes" id="UP000076586">
    <property type="component" value="Unassembled WGS sequence"/>
</dbReference>
<feature type="signal peptide" evidence="1">
    <location>
        <begin position="1"/>
        <end position="20"/>
    </location>
</feature>
<accession>A0A171AGF4</accession>
<protein>
    <recommendedName>
        <fullName evidence="4">Lipoprotein</fullName>
    </recommendedName>
</protein>
<comment type="caution">
    <text evidence="2">The sequence shown here is derived from an EMBL/GenBank/DDBJ whole genome shotgun (WGS) entry which is preliminary data.</text>
</comment>
<dbReference type="EMBL" id="BDCR01000004">
    <property type="protein sequence ID" value="GAT63688.1"/>
    <property type="molecule type" value="Genomic_DNA"/>
</dbReference>
<evidence type="ECO:0000256" key="1">
    <source>
        <dbReference type="SAM" id="SignalP"/>
    </source>
</evidence>